<feature type="region of interest" description="Disordered" evidence="1">
    <location>
        <begin position="264"/>
        <end position="285"/>
    </location>
</feature>
<dbReference type="Proteomes" id="UP000221165">
    <property type="component" value="Unassembled WGS sequence"/>
</dbReference>
<feature type="region of interest" description="Disordered" evidence="1">
    <location>
        <begin position="141"/>
        <end position="208"/>
    </location>
</feature>
<feature type="compositionally biased region" description="Basic and acidic residues" evidence="1">
    <location>
        <begin position="266"/>
        <end position="278"/>
    </location>
</feature>
<reference evidence="3 4" key="1">
    <citation type="journal article" date="2017" name="Int. J. Parasitol.">
        <title>The genome of the protozoan parasite Cystoisospora suis and a reverse vaccinology approach to identify vaccine candidates.</title>
        <authorList>
            <person name="Palmieri N."/>
            <person name="Shrestha A."/>
            <person name="Ruttkowski B."/>
            <person name="Beck T."/>
            <person name="Vogl C."/>
            <person name="Tomley F."/>
            <person name="Blake D.P."/>
            <person name="Joachim A."/>
        </authorList>
    </citation>
    <scope>NUCLEOTIDE SEQUENCE [LARGE SCALE GENOMIC DNA]</scope>
    <source>
        <strain evidence="3 4">Wien I</strain>
    </source>
</reference>
<dbReference type="Pfam" id="PF03061">
    <property type="entry name" value="4HBT"/>
    <property type="match status" value="1"/>
</dbReference>
<dbReference type="InterPro" id="IPR006683">
    <property type="entry name" value="Thioestr_dom"/>
</dbReference>
<dbReference type="AlphaFoldDB" id="A0A2C6KNU9"/>
<dbReference type="RefSeq" id="XP_067927317.1">
    <property type="nucleotide sequence ID" value="XM_068060725.1"/>
</dbReference>
<dbReference type="Gene3D" id="3.10.129.10">
    <property type="entry name" value="Hotdog Thioesterase"/>
    <property type="match status" value="1"/>
</dbReference>
<organism evidence="3 4">
    <name type="scientific">Cystoisospora suis</name>
    <dbReference type="NCBI Taxonomy" id="483139"/>
    <lineage>
        <taxon>Eukaryota</taxon>
        <taxon>Sar</taxon>
        <taxon>Alveolata</taxon>
        <taxon>Apicomplexa</taxon>
        <taxon>Conoidasida</taxon>
        <taxon>Coccidia</taxon>
        <taxon>Eucoccidiorida</taxon>
        <taxon>Eimeriorina</taxon>
        <taxon>Sarcocystidae</taxon>
        <taxon>Cystoisospora</taxon>
    </lineage>
</organism>
<protein>
    <submittedName>
        <fullName evidence="3">Thioesterase thiol ester dehydrase-isomerase</fullName>
    </submittedName>
</protein>
<keyword evidence="3" id="KW-0413">Isomerase</keyword>
<dbReference type="VEuPathDB" id="ToxoDB:CSUI_000491"/>
<evidence type="ECO:0000259" key="2">
    <source>
        <dbReference type="Pfam" id="PF03061"/>
    </source>
</evidence>
<keyword evidence="4" id="KW-1185">Reference proteome</keyword>
<dbReference type="PANTHER" id="PTHR47260">
    <property type="entry name" value="UPF0644 PROTEIN PB2B4.06"/>
    <property type="match status" value="1"/>
</dbReference>
<dbReference type="SUPFAM" id="SSF54637">
    <property type="entry name" value="Thioesterase/thiol ester dehydrase-isomerase"/>
    <property type="match status" value="1"/>
</dbReference>
<accession>A0A2C6KNU9</accession>
<name>A0A2C6KNU9_9APIC</name>
<dbReference type="InterPro" id="IPR029069">
    <property type="entry name" value="HotDog_dom_sf"/>
</dbReference>
<dbReference type="InterPro" id="IPR052061">
    <property type="entry name" value="PTE-AB_protein"/>
</dbReference>
<feature type="domain" description="Thioesterase" evidence="2">
    <location>
        <begin position="331"/>
        <end position="394"/>
    </location>
</feature>
<dbReference type="CDD" id="cd03443">
    <property type="entry name" value="PaaI_thioesterase"/>
    <property type="match status" value="1"/>
</dbReference>
<dbReference type="PANTHER" id="PTHR47260:SF1">
    <property type="entry name" value="UPF0644 PROTEIN PB2B4.06"/>
    <property type="match status" value="1"/>
</dbReference>
<dbReference type="GeneID" id="94423936"/>
<sequence>MFSSTVIATFPARSRLSKQEALRCPHIRRLLSAPFSSLSRLPRRYMAAPGSPTDIQACRQPNLLAKNDSVPEGACASSTCPPSLGSSPLPSPMSSSASHGPLIDGTVLLSSLTSVPSWCQAFFTRDRYRRLAVKGVLDLSKRRDSGDTTSKPQHGGDECRSAPEGAEESLSPEGVSGNQSRDTTATTNSKSSPLCHATPGNARGSSVSLSSVCTASSVEDGRVEKGAKKECSGNEEEGYGHLLHDLLRAYGGVKDLQYFVSDESGAEERSSKEAHVKGDVSPSQFPSSLKVSHDFASSEEQHGRVSSVSGKRIPQMIVLCHVGRNVCGHKGVAHGGFTATIMDNSLGYASHFIFSRAATKSLEVKFIRPLLADSLILVDVSVESVDYTVGTCTVVGKIYALKPGAHSTQSTSGVPSKSEEKKESSGPGAVSTKAGATAVLPPGVWVVATGKAVMVDVTEKWKDIK</sequence>
<feature type="compositionally biased region" description="Low complexity" evidence="1">
    <location>
        <begin position="77"/>
        <end position="97"/>
    </location>
</feature>
<dbReference type="EMBL" id="MIGC01000186">
    <property type="protein sequence ID" value="PHJ25671.1"/>
    <property type="molecule type" value="Genomic_DNA"/>
</dbReference>
<feature type="region of interest" description="Disordered" evidence="1">
    <location>
        <begin position="69"/>
        <end position="97"/>
    </location>
</feature>
<feature type="compositionally biased region" description="Polar residues" evidence="1">
    <location>
        <begin position="176"/>
        <end position="192"/>
    </location>
</feature>
<gene>
    <name evidence="3" type="ORF">CSUI_000491</name>
</gene>
<comment type="caution">
    <text evidence="3">The sequence shown here is derived from an EMBL/GenBank/DDBJ whole genome shotgun (WGS) entry which is preliminary data.</text>
</comment>
<dbReference type="GO" id="GO:0016853">
    <property type="term" value="F:isomerase activity"/>
    <property type="evidence" value="ECO:0007669"/>
    <property type="project" value="UniProtKB-KW"/>
</dbReference>
<feature type="region of interest" description="Disordered" evidence="1">
    <location>
        <begin position="405"/>
        <end position="434"/>
    </location>
</feature>
<evidence type="ECO:0000313" key="4">
    <source>
        <dbReference type="Proteomes" id="UP000221165"/>
    </source>
</evidence>
<feature type="compositionally biased region" description="Polar residues" evidence="1">
    <location>
        <begin position="406"/>
        <end position="415"/>
    </location>
</feature>
<evidence type="ECO:0000313" key="3">
    <source>
        <dbReference type="EMBL" id="PHJ25671.1"/>
    </source>
</evidence>
<evidence type="ECO:0000256" key="1">
    <source>
        <dbReference type="SAM" id="MobiDB-lite"/>
    </source>
</evidence>
<dbReference type="OrthoDB" id="329473at2759"/>
<proteinExistence type="predicted"/>